<feature type="coiled-coil region" evidence="14">
    <location>
        <begin position="307"/>
        <end position="397"/>
    </location>
</feature>
<comment type="function">
    <text evidence="12">Component of the MICOS complex, a large protein complex of the mitochondrial inner membrane that plays crucial roles in the maintenance of crista junctions, inner membrane architecture, and formation of contact sites to the outer membrane. Plays a role in keeping cristae membranes connected to the inner boundary membrane. Also promotes protein import via the mitochondrial intermembrane space assembly (MIA) pathway.</text>
</comment>
<comment type="subcellular location">
    <subcellularLocation>
        <location evidence="1 13">Mitochondrion inner membrane</location>
        <topology evidence="1 13">Single-pass membrane protein</topology>
    </subcellularLocation>
</comment>
<feature type="region of interest" description="Disordered" evidence="15">
    <location>
        <begin position="41"/>
        <end position="132"/>
    </location>
</feature>
<keyword evidence="9 14" id="KW-0175">Coiled coil</keyword>
<evidence type="ECO:0000256" key="7">
    <source>
        <dbReference type="ARBA" id="ARBA00022946"/>
    </source>
</evidence>
<sequence>MLRASLLSSRRLVAGGNALRGQSQWLAVRSGTHAQVPLRTFADTRTPEHRVPSSQAAPPPGRVVPESPSPITPSSASVVPPETVPSAPHVAQVQTAPPSSIPPTAGIDVGSNPPRGPSDEQGIPPPPPPRKRHPFRNFLIALAFLSGLGYAGGVYYSLVSDNFHDFFTEYVPFGEDAVLYIQERQFRLRFPGRNASQNRLVHMPREESNKVTIAGRSGVSWKVTDHDDKDSSSAKTSAVASSPEPAASPKPEEKREPAFKPASVVPLDPLNVKDAEEPVVQDLVKVLNNIITVINADNASGKYSSAIENAKTELSAVTSKINAMKEAEQKAADEKIRSSHEEFDRGARELVRRLEEEMRDQEARWREEFEAEREKISQSYQSRLQNELERAKDLSDQRLRNELLEQAIDLKRKFIDEVQERVENERSGRLGKLTELSSSVSELEKLTTGWNSVLDANLKTQHLHVAVEAVRANLETAEQPRPFIRELAALKEIADDDAVVNAAIASINPTAYQRGIPTTAQLIERFRRVAAEVRKAALLPDGAGVASHAASYVLSKFLFKKKGLAVGDDVESVLTRAETLLEEGQLDDAAREVNSLQGWAKTLSKDWLAEVRSVLEVQQALEVIATEARLQSLRVD</sequence>
<evidence type="ECO:0000256" key="3">
    <source>
        <dbReference type="ARBA" id="ARBA00011875"/>
    </source>
</evidence>
<evidence type="ECO:0000256" key="15">
    <source>
        <dbReference type="SAM" id="MobiDB-lite"/>
    </source>
</evidence>
<dbReference type="GO" id="GO:0061617">
    <property type="term" value="C:MICOS complex"/>
    <property type="evidence" value="ECO:0007669"/>
    <property type="project" value="TreeGrafter"/>
</dbReference>
<evidence type="ECO:0000256" key="8">
    <source>
        <dbReference type="ARBA" id="ARBA00022989"/>
    </source>
</evidence>
<dbReference type="InParanoid" id="A0A165JHE3"/>
<dbReference type="GeneID" id="28896646"/>
<keyword evidence="5 13" id="KW-0812">Transmembrane</keyword>
<feature type="compositionally biased region" description="Basic and acidic residues" evidence="15">
    <location>
        <begin position="223"/>
        <end position="232"/>
    </location>
</feature>
<evidence type="ECO:0000256" key="4">
    <source>
        <dbReference type="ARBA" id="ARBA00018116"/>
    </source>
</evidence>
<feature type="region of interest" description="Disordered" evidence="15">
    <location>
        <begin position="217"/>
        <end position="262"/>
    </location>
</feature>
<evidence type="ECO:0000256" key="11">
    <source>
        <dbReference type="ARBA" id="ARBA00023136"/>
    </source>
</evidence>
<evidence type="ECO:0000313" key="17">
    <source>
        <dbReference type="Proteomes" id="UP000076632"/>
    </source>
</evidence>
<dbReference type="AlphaFoldDB" id="A0A165JHE3"/>
<organism evidence="16 17">
    <name type="scientific">Xylona heveae (strain CBS 132557 / TC161)</name>
    <dbReference type="NCBI Taxonomy" id="1328760"/>
    <lineage>
        <taxon>Eukaryota</taxon>
        <taxon>Fungi</taxon>
        <taxon>Dikarya</taxon>
        <taxon>Ascomycota</taxon>
        <taxon>Pezizomycotina</taxon>
        <taxon>Xylonomycetes</taxon>
        <taxon>Xylonales</taxon>
        <taxon>Xylonaceae</taxon>
        <taxon>Xylona</taxon>
    </lineage>
</organism>
<dbReference type="InterPro" id="IPR019133">
    <property type="entry name" value="MIC60"/>
</dbReference>
<feature type="compositionally biased region" description="Low complexity" evidence="15">
    <location>
        <begin position="233"/>
        <end position="249"/>
    </location>
</feature>
<dbReference type="FunCoup" id="A0A165JHE3">
    <property type="interactions" value="173"/>
</dbReference>
<reference evidence="16 17" key="1">
    <citation type="journal article" date="2016" name="Fungal Biol.">
        <title>The genome of Xylona heveae provides a window into fungal endophytism.</title>
        <authorList>
            <person name="Gazis R."/>
            <person name="Kuo A."/>
            <person name="Riley R."/>
            <person name="LaButti K."/>
            <person name="Lipzen A."/>
            <person name="Lin J."/>
            <person name="Amirebrahimi M."/>
            <person name="Hesse C.N."/>
            <person name="Spatafora J.W."/>
            <person name="Henrissat B."/>
            <person name="Hainaut M."/>
            <person name="Grigoriev I.V."/>
            <person name="Hibbett D.S."/>
        </authorList>
    </citation>
    <scope>NUCLEOTIDE SEQUENCE [LARGE SCALE GENOMIC DNA]</scope>
    <source>
        <strain evidence="16 17">TC161</strain>
    </source>
</reference>
<dbReference type="Proteomes" id="UP000076632">
    <property type="component" value="Unassembled WGS sequence"/>
</dbReference>
<dbReference type="Pfam" id="PF09731">
    <property type="entry name" value="Mitofilin"/>
    <property type="match status" value="2"/>
</dbReference>
<dbReference type="PANTHER" id="PTHR15415">
    <property type="entry name" value="MITOFILIN"/>
    <property type="match status" value="1"/>
</dbReference>
<evidence type="ECO:0000256" key="9">
    <source>
        <dbReference type="ARBA" id="ARBA00023054"/>
    </source>
</evidence>
<proteinExistence type="inferred from homology"/>
<evidence type="ECO:0000313" key="16">
    <source>
        <dbReference type="EMBL" id="KZF26244.1"/>
    </source>
</evidence>
<evidence type="ECO:0000256" key="12">
    <source>
        <dbReference type="ARBA" id="ARBA00025571"/>
    </source>
</evidence>
<name>A0A165JHE3_XYLHT</name>
<dbReference type="GO" id="GO:0042407">
    <property type="term" value="P:cristae formation"/>
    <property type="evidence" value="ECO:0007669"/>
    <property type="project" value="TreeGrafter"/>
</dbReference>
<keyword evidence="8 13" id="KW-1133">Transmembrane helix</keyword>
<evidence type="ECO:0000256" key="5">
    <source>
        <dbReference type="ARBA" id="ARBA00022692"/>
    </source>
</evidence>
<accession>A0A165JHE3</accession>
<dbReference type="STRING" id="1328760.A0A165JHE3"/>
<dbReference type="OrthoDB" id="10261039at2759"/>
<evidence type="ECO:0000256" key="2">
    <source>
        <dbReference type="ARBA" id="ARBA00010877"/>
    </source>
</evidence>
<keyword evidence="17" id="KW-1185">Reference proteome</keyword>
<evidence type="ECO:0000256" key="10">
    <source>
        <dbReference type="ARBA" id="ARBA00023128"/>
    </source>
</evidence>
<dbReference type="EMBL" id="KV407454">
    <property type="protein sequence ID" value="KZF26244.1"/>
    <property type="molecule type" value="Genomic_DNA"/>
</dbReference>
<keyword evidence="6 13" id="KW-0999">Mitochondrion inner membrane</keyword>
<keyword evidence="11 13" id="KW-0472">Membrane</keyword>
<keyword evidence="7" id="KW-0809">Transit peptide</keyword>
<comment type="similarity">
    <text evidence="2 13">Belongs to the MICOS complex subunit Mic60 family.</text>
</comment>
<dbReference type="RefSeq" id="XP_018191799.1">
    <property type="nucleotide sequence ID" value="XM_018331509.1"/>
</dbReference>
<evidence type="ECO:0000256" key="14">
    <source>
        <dbReference type="SAM" id="Coils"/>
    </source>
</evidence>
<protein>
    <recommendedName>
        <fullName evidence="4 13">MICOS complex subunit MIC60</fullName>
    </recommendedName>
    <alternativeName>
        <fullName evidence="13">Mitofilin</fullName>
    </alternativeName>
</protein>
<dbReference type="OMA" id="RLDHQMQ"/>
<gene>
    <name evidence="16" type="ORF">L228DRAFT_242684</name>
</gene>
<evidence type="ECO:0000256" key="6">
    <source>
        <dbReference type="ARBA" id="ARBA00022792"/>
    </source>
</evidence>
<evidence type="ECO:0000256" key="13">
    <source>
        <dbReference type="RuleBase" id="RU363000"/>
    </source>
</evidence>
<keyword evidence="10 13" id="KW-0496">Mitochondrion</keyword>
<comment type="subunit">
    <text evidence="3 13">Component of the mitochondrial contact site and cristae organizing system (MICOS) complex.</text>
</comment>
<feature type="compositionally biased region" description="Pro residues" evidence="15">
    <location>
        <begin position="57"/>
        <end position="71"/>
    </location>
</feature>
<evidence type="ECO:0000256" key="1">
    <source>
        <dbReference type="ARBA" id="ARBA00004434"/>
    </source>
</evidence>
<dbReference type="PANTHER" id="PTHR15415:SF7">
    <property type="entry name" value="MICOS COMPLEX SUBUNIT MIC60"/>
    <property type="match status" value="1"/>
</dbReference>
<feature type="transmembrane region" description="Helical" evidence="13">
    <location>
        <begin position="138"/>
        <end position="158"/>
    </location>
</feature>